<dbReference type="VEuPathDB" id="FungiDB:PCH_Pc16g00540"/>
<dbReference type="PANTHER" id="PTHR11439:SF467">
    <property type="entry name" value="INTEGRASE CATALYTIC DOMAIN-CONTAINING PROTEIN"/>
    <property type="match status" value="1"/>
</dbReference>
<dbReference type="InterPro" id="IPR013103">
    <property type="entry name" value="RVT_2"/>
</dbReference>
<dbReference type="HOGENOM" id="CLU_001650_21_3_1"/>
<evidence type="ECO:0000313" key="4">
    <source>
        <dbReference type="Proteomes" id="UP000000724"/>
    </source>
</evidence>
<dbReference type="eggNOG" id="KOG0017">
    <property type="taxonomic scope" value="Eukaryota"/>
</dbReference>
<protein>
    <submittedName>
        <fullName evidence="3">Pc16g00540 protein</fullName>
    </submittedName>
</protein>
<dbReference type="InterPro" id="IPR043502">
    <property type="entry name" value="DNA/RNA_pol_sf"/>
</dbReference>
<dbReference type="EMBL" id="AM920431">
    <property type="protein sequence ID" value="CAP92724.1"/>
    <property type="molecule type" value="Genomic_DNA"/>
</dbReference>
<keyword evidence="4" id="KW-1185">Reference proteome</keyword>
<feature type="region of interest" description="Disordered" evidence="1">
    <location>
        <begin position="277"/>
        <end position="305"/>
    </location>
</feature>
<organism evidence="3 4">
    <name type="scientific">Penicillium rubens (strain ATCC 28089 / DSM 1075 / NRRL 1951 / Wisconsin 54-1255)</name>
    <name type="common">Penicillium chrysogenum</name>
    <dbReference type="NCBI Taxonomy" id="500485"/>
    <lineage>
        <taxon>Eukaryota</taxon>
        <taxon>Fungi</taxon>
        <taxon>Dikarya</taxon>
        <taxon>Ascomycota</taxon>
        <taxon>Pezizomycotina</taxon>
        <taxon>Eurotiomycetes</taxon>
        <taxon>Eurotiomycetidae</taxon>
        <taxon>Eurotiales</taxon>
        <taxon>Aspergillaceae</taxon>
        <taxon>Penicillium</taxon>
        <taxon>Penicillium chrysogenum species complex</taxon>
    </lineage>
</organism>
<feature type="domain" description="Reverse transcriptase Ty1/copia-type" evidence="2">
    <location>
        <begin position="33"/>
        <end position="270"/>
    </location>
</feature>
<dbReference type="OrthoDB" id="3799035at2759"/>
<accession>B6H6V9</accession>
<name>B6H6V9_PENRW</name>
<dbReference type="STRING" id="500485.B6H6V9"/>
<gene>
    <name evidence="3" type="ORF">Pc16g00540</name>
    <name evidence="3" type="ORF">PCH_Pc16g00540</name>
</gene>
<dbReference type="SUPFAM" id="SSF56672">
    <property type="entry name" value="DNA/RNA polymerases"/>
    <property type="match status" value="1"/>
</dbReference>
<dbReference type="CDD" id="cd09272">
    <property type="entry name" value="RNase_HI_RT_Ty1"/>
    <property type="match status" value="1"/>
</dbReference>
<proteinExistence type="predicted"/>
<sequence>MKSEFKDKWHEAMKVQLGKLQDAKAYEIAPRPPSGCTVLPGKWVFDLKINKDNEVQEFRARWVICGNRQRPGFDFQESYAPVARGETMRLFLSMVAVNKMIIEQVDYTAAYLNAMIDDRVIYMRQLTGFETRGLDGEKKDEICLVLQALYGLRQAGHLWYETLANALRDMDFQPLLDEPCIWIHREKQIWILLYVDDTLIAAFKAAEIDWFKTMIPFRYKDLGKPARFLGSSLSRNNENGAIFLNQAAYTEEVVVKSGLQDASHVYLPMKTGYKCPDITRDPKDKDVRGQNNKDIQREQNDDDDVASWAYDKPSVSKEEASAFMEDIGELGWLADKSRPDIAVAVNKLQRRTSAPRQEDIDALKQLIRYLKGTKNLGILLGRNGDNNDLVGYVDASYQDCEDGKSTEAYIFFHAGSPISWNSRKEEIVARSSTSAEYVAMDGAVREAMWLYKVMKQMGIHQDLPITIFTDSDNAHTIMKKDNFAKATKWLDARYHFVRHAVRTGIISFTLIPSAENVADALTKPLGREQFERMREIMMYSEGKK</sequence>
<evidence type="ECO:0000259" key="2">
    <source>
        <dbReference type="Pfam" id="PF07727"/>
    </source>
</evidence>
<dbReference type="BioCyc" id="PCHR:PC16G00540-MONOMER"/>
<evidence type="ECO:0000313" key="3">
    <source>
        <dbReference type="EMBL" id="CAP92724.1"/>
    </source>
</evidence>
<reference evidence="3 4" key="1">
    <citation type="journal article" date="2008" name="Nat. Biotechnol.">
        <title>Genome sequencing and analysis of the filamentous fungus Penicillium chrysogenum.</title>
        <authorList>
            <person name="van den Berg M.A."/>
            <person name="Albang R."/>
            <person name="Albermann K."/>
            <person name="Badger J.H."/>
            <person name="Daran J.-M."/>
            <person name="Driessen A.J.M."/>
            <person name="Garcia-Estrada C."/>
            <person name="Fedorova N.D."/>
            <person name="Harris D.M."/>
            <person name="Heijne W.H.M."/>
            <person name="Joardar V.S."/>
            <person name="Kiel J.A.K.W."/>
            <person name="Kovalchuk A."/>
            <person name="Martin J.F."/>
            <person name="Nierman W.C."/>
            <person name="Nijland J.G."/>
            <person name="Pronk J.T."/>
            <person name="Roubos J.A."/>
            <person name="van der Klei I.J."/>
            <person name="van Peij N.N.M.E."/>
            <person name="Veenhuis M."/>
            <person name="von Doehren H."/>
            <person name="Wagner C."/>
            <person name="Wortman J.R."/>
            <person name="Bovenberg R.A.L."/>
        </authorList>
    </citation>
    <scope>NUCLEOTIDE SEQUENCE [LARGE SCALE GENOMIC DNA]</scope>
    <source>
        <strain evidence="4">ATCC 28089 / DSM 1075 / NRRL 1951 / Wisconsin 54-1255</strain>
    </source>
</reference>
<evidence type="ECO:0000256" key="1">
    <source>
        <dbReference type="SAM" id="MobiDB-lite"/>
    </source>
</evidence>
<dbReference type="OMA" id="REFHRIC"/>
<dbReference type="AlphaFoldDB" id="B6H6V9"/>
<dbReference type="PANTHER" id="PTHR11439">
    <property type="entry name" value="GAG-POL-RELATED RETROTRANSPOSON"/>
    <property type="match status" value="1"/>
</dbReference>
<dbReference type="Pfam" id="PF07727">
    <property type="entry name" value="RVT_2"/>
    <property type="match status" value="1"/>
</dbReference>
<feature type="compositionally biased region" description="Basic and acidic residues" evidence="1">
    <location>
        <begin position="277"/>
        <end position="288"/>
    </location>
</feature>
<dbReference type="Proteomes" id="UP000000724">
    <property type="component" value="Contig Pc00c16"/>
</dbReference>